<dbReference type="EMBL" id="JAVRJZ010000004">
    <property type="protein sequence ID" value="KAK2724010.1"/>
    <property type="molecule type" value="Genomic_DNA"/>
</dbReference>
<feature type="region of interest" description="Disordered" evidence="1">
    <location>
        <begin position="187"/>
        <end position="228"/>
    </location>
</feature>
<dbReference type="Proteomes" id="UP001187531">
    <property type="component" value="Unassembled WGS sequence"/>
</dbReference>
<evidence type="ECO:0000313" key="3">
    <source>
        <dbReference type="Proteomes" id="UP001187531"/>
    </source>
</evidence>
<reference evidence="2" key="1">
    <citation type="submission" date="2023-07" db="EMBL/GenBank/DDBJ databases">
        <title>Chromosome-level genome assembly of Artemia franciscana.</title>
        <authorList>
            <person name="Jo E."/>
        </authorList>
    </citation>
    <scope>NUCLEOTIDE SEQUENCE</scope>
    <source>
        <tissue evidence="2">Whole body</tissue>
    </source>
</reference>
<evidence type="ECO:0008006" key="4">
    <source>
        <dbReference type="Google" id="ProtNLM"/>
    </source>
</evidence>
<evidence type="ECO:0000256" key="1">
    <source>
        <dbReference type="SAM" id="MobiDB-lite"/>
    </source>
</evidence>
<dbReference type="InterPro" id="IPR036236">
    <property type="entry name" value="Znf_C2H2_sf"/>
</dbReference>
<accession>A0AA88I8W3</accession>
<proteinExistence type="predicted"/>
<protein>
    <recommendedName>
        <fullName evidence="4">C2H2-type domain-containing protein</fullName>
    </recommendedName>
</protein>
<dbReference type="SUPFAM" id="SSF57667">
    <property type="entry name" value="beta-beta-alpha zinc fingers"/>
    <property type="match status" value="1"/>
</dbReference>
<name>A0AA88I8W3_ARTSF</name>
<feature type="region of interest" description="Disordered" evidence="1">
    <location>
        <begin position="260"/>
        <end position="282"/>
    </location>
</feature>
<dbReference type="AlphaFoldDB" id="A0AA88I8W3"/>
<organism evidence="2 3">
    <name type="scientific">Artemia franciscana</name>
    <name type="common">Brine shrimp</name>
    <name type="synonym">Artemia sanfranciscana</name>
    <dbReference type="NCBI Taxonomy" id="6661"/>
    <lineage>
        <taxon>Eukaryota</taxon>
        <taxon>Metazoa</taxon>
        <taxon>Ecdysozoa</taxon>
        <taxon>Arthropoda</taxon>
        <taxon>Crustacea</taxon>
        <taxon>Branchiopoda</taxon>
        <taxon>Anostraca</taxon>
        <taxon>Artemiidae</taxon>
        <taxon>Artemia</taxon>
    </lineage>
</organism>
<feature type="compositionally biased region" description="Basic residues" evidence="1">
    <location>
        <begin position="202"/>
        <end position="215"/>
    </location>
</feature>
<evidence type="ECO:0000313" key="2">
    <source>
        <dbReference type="EMBL" id="KAK2724010.1"/>
    </source>
</evidence>
<keyword evidence="3" id="KW-1185">Reference proteome</keyword>
<sequence>MDTPMLLGITAVKQEVEDTSSNEDKDIFGSTHPMLFMKHEAKPFAISPGISGNCQQNANHVKLEPNIAGDEVLLLAASSDNDMSEQERGLTNMSDLSSLSLKKEMNLNYRNERPSHIYDMGKQEASHIGKKPFECDICNKRFARSINRLHKPKNPLRTNKKYQSLIFGPHKPKKPLRTNKKYQSLIFGPQKPKKPKELLGPHKPKKPLRTNKKHQSLIFGPHKPKKPLRTNKKYQSLIFGPHKPKKPLRTNKKYQSLIFGPHKPKKPKELLGPHKPNNPLRTNKKYQTLLLGALCFRIFKRI</sequence>
<gene>
    <name evidence="2" type="ORF">QYM36_002375</name>
</gene>
<dbReference type="Gene3D" id="3.30.160.60">
    <property type="entry name" value="Classic Zinc Finger"/>
    <property type="match status" value="1"/>
</dbReference>
<comment type="caution">
    <text evidence="2">The sequence shown here is derived from an EMBL/GenBank/DDBJ whole genome shotgun (WGS) entry which is preliminary data.</text>
</comment>